<organism evidence="7 8">
    <name type="scientific">Tianweitania sediminis</name>
    <dbReference type="NCBI Taxonomy" id="1502156"/>
    <lineage>
        <taxon>Bacteria</taxon>
        <taxon>Pseudomonadati</taxon>
        <taxon>Pseudomonadota</taxon>
        <taxon>Alphaproteobacteria</taxon>
        <taxon>Hyphomicrobiales</taxon>
        <taxon>Phyllobacteriaceae</taxon>
        <taxon>Tianweitania</taxon>
    </lineage>
</organism>
<keyword evidence="3 5" id="KW-1133">Transmembrane helix</keyword>
<name>A0A8J7R1G0_9HYPH</name>
<dbReference type="PROSITE" id="PS50850">
    <property type="entry name" value="MFS"/>
    <property type="match status" value="1"/>
</dbReference>
<dbReference type="Gene3D" id="1.20.1250.20">
    <property type="entry name" value="MFS general substrate transporter like domains"/>
    <property type="match status" value="1"/>
</dbReference>
<dbReference type="InterPro" id="IPR020846">
    <property type="entry name" value="MFS_dom"/>
</dbReference>
<keyword evidence="4 5" id="KW-0472">Membrane</keyword>
<feature type="transmembrane region" description="Helical" evidence="5">
    <location>
        <begin position="313"/>
        <end position="331"/>
    </location>
</feature>
<evidence type="ECO:0000259" key="6">
    <source>
        <dbReference type="PROSITE" id="PS50850"/>
    </source>
</evidence>
<evidence type="ECO:0000256" key="2">
    <source>
        <dbReference type="ARBA" id="ARBA00022692"/>
    </source>
</evidence>
<feature type="transmembrane region" description="Helical" evidence="5">
    <location>
        <begin position="140"/>
        <end position="163"/>
    </location>
</feature>
<dbReference type="InterPro" id="IPR011701">
    <property type="entry name" value="MFS"/>
</dbReference>
<accession>A0A8J7R1G0</accession>
<dbReference type="InterPro" id="IPR036259">
    <property type="entry name" value="MFS_trans_sf"/>
</dbReference>
<feature type="transmembrane region" description="Helical" evidence="5">
    <location>
        <begin position="276"/>
        <end position="301"/>
    </location>
</feature>
<dbReference type="GO" id="GO:0016020">
    <property type="term" value="C:membrane"/>
    <property type="evidence" value="ECO:0007669"/>
    <property type="project" value="UniProtKB-SubCell"/>
</dbReference>
<feature type="transmembrane region" description="Helical" evidence="5">
    <location>
        <begin position="82"/>
        <end position="101"/>
    </location>
</feature>
<feature type="transmembrane region" description="Helical" evidence="5">
    <location>
        <begin position="453"/>
        <end position="470"/>
    </location>
</feature>
<dbReference type="Gene3D" id="1.20.1720.10">
    <property type="entry name" value="Multidrug resistance protein D"/>
    <property type="match status" value="1"/>
</dbReference>
<dbReference type="PANTHER" id="PTHR42718:SF39">
    <property type="entry name" value="ACTINORHODIN TRANSPORTER-RELATED"/>
    <property type="match status" value="1"/>
</dbReference>
<dbReference type="EMBL" id="JAGIYY010000002">
    <property type="protein sequence ID" value="MBP0438868.1"/>
    <property type="molecule type" value="Genomic_DNA"/>
</dbReference>
<dbReference type="Proteomes" id="UP000666240">
    <property type="component" value="Unassembled WGS sequence"/>
</dbReference>
<reference evidence="7" key="1">
    <citation type="submission" date="2021-03" db="EMBL/GenBank/DDBJ databases">
        <title>Genome sequencing and assembly of Tianweitania sediminis.</title>
        <authorList>
            <person name="Chhetri G."/>
        </authorList>
    </citation>
    <scope>NUCLEOTIDE SEQUENCE</scope>
    <source>
        <strain evidence="7">Z8</strain>
    </source>
</reference>
<feature type="transmembrane region" description="Helical" evidence="5">
    <location>
        <begin position="372"/>
        <end position="395"/>
    </location>
</feature>
<evidence type="ECO:0000256" key="5">
    <source>
        <dbReference type="SAM" id="Phobius"/>
    </source>
</evidence>
<feature type="transmembrane region" description="Helical" evidence="5">
    <location>
        <begin position="343"/>
        <end position="360"/>
    </location>
</feature>
<protein>
    <submittedName>
        <fullName evidence="7">MFS transporter</fullName>
    </submittedName>
</protein>
<sequence>MQAAAPEQPYARRWPMLFILLLAGFMNLIDVTIVNVALPSLQEGLGASSSEIEWVVAAYILAFAIGLLPFGRLGDRIGRKSVFLVGVAGFTLFSAFCGLAPSTGWLIIARVFQGFASAMMMPQVLAIVQVTFPPEERGTAFSLFGLSAGLASVTGPLAGGLLISLDLWGLDWRPIFLVNIPVGLFALWAAGRVVPKLPGNTGQVNDLGGTLLAGASIFLIVFALIEGRGFGWASWIFGLMVLAAVGFVLFYRLQKSRERADLTQLLPAALLRNRNFMLGTTMVLLFFSGVAGFFMVLAIFWQSGLGFTPLESGLTTVPFSIGVLVSSAINGRLKSSFLRQRTAAGALLLAAGMVWLRGVVGAIESFDDHWTAAAPLFVSGIGLGMTISSLFQTVLSNVQGRDAGSGAGALQSFQQVGSALGVAIMGQIFFAVLEGGGPSASGDRYLSAMQTSLIYEIVAFVGVAALVLLLQAPKAPSVYAPSAVPE</sequence>
<feature type="transmembrane region" description="Helical" evidence="5">
    <location>
        <begin position="175"/>
        <end position="195"/>
    </location>
</feature>
<feature type="domain" description="Major facilitator superfamily (MFS) profile" evidence="6">
    <location>
        <begin position="16"/>
        <end position="474"/>
    </location>
</feature>
<evidence type="ECO:0000256" key="3">
    <source>
        <dbReference type="ARBA" id="ARBA00022989"/>
    </source>
</evidence>
<dbReference type="GO" id="GO:0022857">
    <property type="term" value="F:transmembrane transporter activity"/>
    <property type="evidence" value="ECO:0007669"/>
    <property type="project" value="InterPro"/>
</dbReference>
<feature type="transmembrane region" description="Helical" evidence="5">
    <location>
        <begin position="52"/>
        <end position="70"/>
    </location>
</feature>
<evidence type="ECO:0000313" key="7">
    <source>
        <dbReference type="EMBL" id="MBP0438868.1"/>
    </source>
</evidence>
<proteinExistence type="predicted"/>
<feature type="transmembrane region" description="Helical" evidence="5">
    <location>
        <begin position="416"/>
        <end position="433"/>
    </location>
</feature>
<dbReference type="SUPFAM" id="SSF103473">
    <property type="entry name" value="MFS general substrate transporter"/>
    <property type="match status" value="1"/>
</dbReference>
<dbReference type="AlphaFoldDB" id="A0A8J7R1G0"/>
<gene>
    <name evidence="7" type="ORF">J5Y06_09430</name>
</gene>
<feature type="transmembrane region" description="Helical" evidence="5">
    <location>
        <begin position="231"/>
        <end position="251"/>
    </location>
</feature>
<evidence type="ECO:0000256" key="1">
    <source>
        <dbReference type="ARBA" id="ARBA00004141"/>
    </source>
</evidence>
<keyword evidence="8" id="KW-1185">Reference proteome</keyword>
<evidence type="ECO:0000313" key="8">
    <source>
        <dbReference type="Proteomes" id="UP000666240"/>
    </source>
</evidence>
<dbReference type="PRINTS" id="PR01036">
    <property type="entry name" value="TCRTETB"/>
</dbReference>
<evidence type="ECO:0000256" key="4">
    <source>
        <dbReference type="ARBA" id="ARBA00023136"/>
    </source>
</evidence>
<feature type="transmembrane region" description="Helical" evidence="5">
    <location>
        <begin position="107"/>
        <end position="128"/>
    </location>
</feature>
<feature type="transmembrane region" description="Helical" evidence="5">
    <location>
        <begin position="207"/>
        <end position="225"/>
    </location>
</feature>
<dbReference type="CDD" id="cd17321">
    <property type="entry name" value="MFS_MMR_MDR_like"/>
    <property type="match status" value="1"/>
</dbReference>
<comment type="caution">
    <text evidence="7">The sequence shown here is derived from an EMBL/GenBank/DDBJ whole genome shotgun (WGS) entry which is preliminary data.</text>
</comment>
<comment type="subcellular location">
    <subcellularLocation>
        <location evidence="1">Membrane</location>
        <topology evidence="1">Multi-pass membrane protein</topology>
    </subcellularLocation>
</comment>
<feature type="transmembrane region" description="Helical" evidence="5">
    <location>
        <begin position="17"/>
        <end position="40"/>
    </location>
</feature>
<keyword evidence="2 5" id="KW-0812">Transmembrane</keyword>
<dbReference type="Pfam" id="PF07690">
    <property type="entry name" value="MFS_1"/>
    <property type="match status" value="2"/>
</dbReference>
<dbReference type="PANTHER" id="PTHR42718">
    <property type="entry name" value="MAJOR FACILITATOR SUPERFAMILY MULTIDRUG TRANSPORTER MFSC"/>
    <property type="match status" value="1"/>
</dbReference>